<name>A0ABV4GZD1_9ACTN</name>
<dbReference type="GO" id="GO:0003834">
    <property type="term" value="F:beta-carotene 15,15'-dioxygenase activity"/>
    <property type="evidence" value="ECO:0007669"/>
    <property type="project" value="UniProtKB-EC"/>
</dbReference>
<feature type="transmembrane region" description="Helical" evidence="1">
    <location>
        <begin position="251"/>
        <end position="272"/>
    </location>
</feature>
<comment type="similarity">
    <text evidence="1">Belongs to the Brp/Blh beta-carotene diooxygenase family.</text>
</comment>
<evidence type="ECO:0000313" key="3">
    <source>
        <dbReference type="EMBL" id="MEZ0163565.1"/>
    </source>
</evidence>
<accession>A0ABV4GZD1</accession>
<evidence type="ECO:0000256" key="1">
    <source>
        <dbReference type="HAMAP-Rule" id="MF_02093"/>
    </source>
</evidence>
<comment type="caution">
    <text evidence="1">Lacks conserved residue(s) required for the propagation of feature annotation.</text>
</comment>
<feature type="transmembrane region" description="Helical" evidence="1">
    <location>
        <begin position="21"/>
        <end position="49"/>
    </location>
</feature>
<feature type="compositionally biased region" description="Low complexity" evidence="2">
    <location>
        <begin position="374"/>
        <end position="395"/>
    </location>
</feature>
<organism evidence="3 4">
    <name type="scientific">Kineococcus halophytocola</name>
    <dbReference type="NCBI Taxonomy" id="3234027"/>
    <lineage>
        <taxon>Bacteria</taxon>
        <taxon>Bacillati</taxon>
        <taxon>Actinomycetota</taxon>
        <taxon>Actinomycetes</taxon>
        <taxon>Kineosporiales</taxon>
        <taxon>Kineosporiaceae</taxon>
        <taxon>Kineococcus</taxon>
    </lineage>
</organism>
<dbReference type="InterPro" id="IPR022270">
    <property type="entry name" value="Blh_diox"/>
</dbReference>
<keyword evidence="1" id="KW-0472">Membrane</keyword>
<comment type="caution">
    <text evidence="3">The sequence shown here is derived from an EMBL/GenBank/DDBJ whole genome shotgun (WGS) entry which is preliminary data.</text>
</comment>
<feature type="compositionally biased region" description="Pro residues" evidence="2">
    <location>
        <begin position="364"/>
        <end position="373"/>
    </location>
</feature>
<feature type="transmembrane region" description="Helical" evidence="1">
    <location>
        <begin position="213"/>
        <end position="239"/>
    </location>
</feature>
<proteinExistence type="inferred from homology"/>
<evidence type="ECO:0000313" key="4">
    <source>
        <dbReference type="Proteomes" id="UP001565927"/>
    </source>
</evidence>
<comment type="cofactor">
    <cofactor evidence="1">
        <name>Fe(2+)</name>
        <dbReference type="ChEBI" id="CHEBI:29033"/>
    </cofactor>
</comment>
<reference evidence="3 4" key="1">
    <citation type="submission" date="2024-07" db="EMBL/GenBank/DDBJ databases">
        <authorList>
            <person name="Thanompreechachai J."/>
            <person name="Duangmal K."/>
        </authorList>
    </citation>
    <scope>NUCLEOTIDE SEQUENCE [LARGE SCALE GENOMIC DNA]</scope>
    <source>
        <strain evidence="3 4">LSe6-4</strain>
    </source>
</reference>
<comment type="function">
    <text evidence="1">Catalyzes the cleavage of beta-carotene at its central double bond (15,15') to yield two molecules of all-trans-retinal.</text>
</comment>
<gene>
    <name evidence="3" type="ORF">AB2L27_02150</name>
</gene>
<dbReference type="HAMAP" id="MF_02093">
    <property type="entry name" value="Beta_carotene_diox"/>
    <property type="match status" value="1"/>
</dbReference>
<keyword evidence="1" id="KW-0223">Dioxygenase</keyword>
<comment type="catalytic activity">
    <reaction evidence="1">
        <text>all-trans-beta-carotene + O2 = 2 all-trans-retinal</text>
        <dbReference type="Rhea" id="RHEA:32887"/>
        <dbReference type="ChEBI" id="CHEBI:15379"/>
        <dbReference type="ChEBI" id="CHEBI:17579"/>
        <dbReference type="ChEBI" id="CHEBI:17898"/>
        <dbReference type="EC" id="1.13.11.63"/>
    </reaction>
</comment>
<feature type="transmembrane region" description="Helical" evidence="1">
    <location>
        <begin position="69"/>
        <end position="93"/>
    </location>
</feature>
<dbReference type="Proteomes" id="UP001565927">
    <property type="component" value="Unassembled WGS sequence"/>
</dbReference>
<keyword evidence="1" id="KW-0408">Iron</keyword>
<dbReference type="NCBIfam" id="TIGR03753">
    <property type="entry name" value="blh_monoox"/>
    <property type="match status" value="1"/>
</dbReference>
<keyword evidence="4" id="KW-1185">Reference proteome</keyword>
<dbReference type="EC" id="1.13.11.63" evidence="1"/>
<dbReference type="Pfam" id="PF15461">
    <property type="entry name" value="BCD"/>
    <property type="match status" value="1"/>
</dbReference>
<keyword evidence="1" id="KW-0812">Transmembrane</keyword>
<feature type="transmembrane region" description="Helical" evidence="1">
    <location>
        <begin position="117"/>
        <end position="136"/>
    </location>
</feature>
<keyword evidence="1" id="KW-0479">Metal-binding</keyword>
<evidence type="ECO:0000256" key="2">
    <source>
        <dbReference type="SAM" id="MobiDB-lite"/>
    </source>
</evidence>
<keyword evidence="1" id="KW-1133">Transmembrane helix</keyword>
<keyword evidence="1 3" id="KW-0560">Oxidoreductase</keyword>
<protein>
    <recommendedName>
        <fullName evidence="1">Probable beta-carotene 15,15'-dioxygenase</fullName>
        <ecNumber evidence="1">1.13.11.63</ecNumber>
    </recommendedName>
</protein>
<feature type="region of interest" description="Disordered" evidence="2">
    <location>
        <begin position="357"/>
        <end position="395"/>
    </location>
</feature>
<sequence length="395" mass="39430">MSTHQGPAHRLPVPTRAWRRVLDAPVAVAALTVALTLALTLAKAVVALVSTPSPGQTSASTLSTALSTALTGAGASAGAAGTVLLVVSLLVGLPHGAVDLLRPEVLDPGAPSRSRRLVTAAYLGCAAAAVVCWLVLPLPTLLTLLALAAVHFGAADDVTARWRARGTGPVHPPLPVLRVLRAVAAGAVPVTVPLGLHGAAVRDVLDGLSGGHAPLVLACSRLGAVLALAAATGALGVALARARWAAAAETAALTALFVLLTPLLAFAVYFGLWHSWRQVARMVAADAVREGTGPGRALARFCRGAAVPTALTVAAGSGAVAAGGSSVLVVGLALVLCLTVPHSVVVARSDRRLRWARGDGERPPVSPRCPPGAGPRAPGSRPAAGTAAAAPRSGR</sequence>
<keyword evidence="1" id="KW-1003">Cell membrane</keyword>
<dbReference type="RefSeq" id="WP_370439819.1">
    <property type="nucleotide sequence ID" value="NZ_JBGFTU010000002.1"/>
</dbReference>
<dbReference type="EMBL" id="JBGFTU010000002">
    <property type="protein sequence ID" value="MEZ0163565.1"/>
    <property type="molecule type" value="Genomic_DNA"/>
</dbReference>
<feature type="transmembrane region" description="Helical" evidence="1">
    <location>
        <begin position="327"/>
        <end position="347"/>
    </location>
</feature>
<comment type="subcellular location">
    <subcellularLocation>
        <location evidence="1">Cell membrane</location>
        <topology evidence="1">Multi-pass membrane protein</topology>
    </subcellularLocation>
</comment>